<dbReference type="AlphaFoldDB" id="A0A5K7ZF68"/>
<evidence type="ECO:0000259" key="15">
    <source>
        <dbReference type="PROSITE" id="PS50112"/>
    </source>
</evidence>
<keyword evidence="13" id="KW-1133">Transmembrane helix</keyword>
<dbReference type="InterPro" id="IPR003661">
    <property type="entry name" value="HisK_dim/P_dom"/>
</dbReference>
<dbReference type="CDD" id="cd00075">
    <property type="entry name" value="HATPase"/>
    <property type="match status" value="1"/>
</dbReference>
<dbReference type="GO" id="GO:0000155">
    <property type="term" value="F:phosphorelay sensor kinase activity"/>
    <property type="evidence" value="ECO:0007669"/>
    <property type="project" value="InterPro"/>
</dbReference>
<evidence type="ECO:0000256" key="7">
    <source>
        <dbReference type="ARBA" id="ARBA00022741"/>
    </source>
</evidence>
<keyword evidence="5" id="KW-0597">Phosphoprotein</keyword>
<dbReference type="SUPFAM" id="SSF55785">
    <property type="entry name" value="PYP-like sensor domain (PAS domain)"/>
    <property type="match status" value="1"/>
</dbReference>
<dbReference type="Pfam" id="PF00512">
    <property type="entry name" value="HisKA"/>
    <property type="match status" value="1"/>
</dbReference>
<reference evidence="18 19" key="1">
    <citation type="submission" date="2019-11" db="EMBL/GenBank/DDBJ databases">
        <title>Comparative genomics of hydrocarbon-degrading Desulfosarcina strains.</title>
        <authorList>
            <person name="Watanabe M."/>
            <person name="Kojima H."/>
            <person name="Fukui M."/>
        </authorList>
    </citation>
    <scope>NUCLEOTIDE SEQUENCE [LARGE SCALE GENOMIC DNA]</scope>
    <source>
        <strain evidence="18 19">PP31</strain>
    </source>
</reference>
<protein>
    <recommendedName>
        <fullName evidence="3">histidine kinase</fullName>
        <ecNumber evidence="3">2.7.13.3</ecNumber>
    </recommendedName>
</protein>
<dbReference type="InterPro" id="IPR036890">
    <property type="entry name" value="HATPase_C_sf"/>
</dbReference>
<dbReference type="PRINTS" id="PR00344">
    <property type="entry name" value="BCTRLSENSOR"/>
</dbReference>
<dbReference type="CDD" id="cd00130">
    <property type="entry name" value="PAS"/>
    <property type="match status" value="1"/>
</dbReference>
<evidence type="ECO:0000256" key="9">
    <source>
        <dbReference type="ARBA" id="ARBA00022840"/>
    </source>
</evidence>
<dbReference type="InterPro" id="IPR035965">
    <property type="entry name" value="PAS-like_dom_sf"/>
</dbReference>
<evidence type="ECO:0000256" key="6">
    <source>
        <dbReference type="ARBA" id="ARBA00022679"/>
    </source>
</evidence>
<keyword evidence="8 18" id="KW-0418">Kinase</keyword>
<dbReference type="InterPro" id="IPR000014">
    <property type="entry name" value="PAS"/>
</dbReference>
<dbReference type="KEGG" id="dwd:DSCW_58580"/>
<dbReference type="PROSITE" id="PS50885">
    <property type="entry name" value="HAMP"/>
    <property type="match status" value="1"/>
</dbReference>
<evidence type="ECO:0000313" key="19">
    <source>
        <dbReference type="Proteomes" id="UP000427769"/>
    </source>
</evidence>
<dbReference type="Proteomes" id="UP000427769">
    <property type="component" value="Chromosome"/>
</dbReference>
<evidence type="ECO:0000256" key="5">
    <source>
        <dbReference type="ARBA" id="ARBA00022553"/>
    </source>
</evidence>
<dbReference type="InterPro" id="IPR050351">
    <property type="entry name" value="BphY/WalK/GraS-like"/>
</dbReference>
<gene>
    <name evidence="18" type="primary">phoR</name>
    <name evidence="18" type="ORF">DSCW_58580</name>
</gene>
<dbReference type="InterPro" id="IPR005467">
    <property type="entry name" value="His_kinase_dom"/>
</dbReference>
<feature type="domain" description="Histidine kinase" evidence="14">
    <location>
        <begin position="374"/>
        <end position="591"/>
    </location>
</feature>
<dbReference type="SMART" id="SM00304">
    <property type="entry name" value="HAMP"/>
    <property type="match status" value="1"/>
</dbReference>
<dbReference type="NCBIfam" id="TIGR00229">
    <property type="entry name" value="sensory_box"/>
    <property type="match status" value="1"/>
</dbReference>
<evidence type="ECO:0000256" key="4">
    <source>
        <dbReference type="ARBA" id="ARBA00022475"/>
    </source>
</evidence>
<dbReference type="FunFam" id="3.30.565.10:FF:000006">
    <property type="entry name" value="Sensor histidine kinase WalK"/>
    <property type="match status" value="1"/>
</dbReference>
<dbReference type="SUPFAM" id="SSF47384">
    <property type="entry name" value="Homodimeric domain of signal transducing histidine kinase"/>
    <property type="match status" value="1"/>
</dbReference>
<keyword evidence="7" id="KW-0547">Nucleotide-binding</keyword>
<evidence type="ECO:0000256" key="10">
    <source>
        <dbReference type="ARBA" id="ARBA00023012"/>
    </source>
</evidence>
<evidence type="ECO:0000259" key="17">
    <source>
        <dbReference type="PROSITE" id="PS50885"/>
    </source>
</evidence>
<dbReference type="InterPro" id="IPR004358">
    <property type="entry name" value="Sig_transdc_His_kin-like_C"/>
</dbReference>
<dbReference type="FunFam" id="1.10.287.130:FF:000008">
    <property type="entry name" value="Two-component sensor histidine kinase"/>
    <property type="match status" value="1"/>
</dbReference>
<dbReference type="SMART" id="SM00387">
    <property type="entry name" value="HATPase_c"/>
    <property type="match status" value="1"/>
</dbReference>
<dbReference type="PROSITE" id="PS50113">
    <property type="entry name" value="PAC"/>
    <property type="match status" value="1"/>
</dbReference>
<evidence type="ECO:0000256" key="13">
    <source>
        <dbReference type="SAM" id="Phobius"/>
    </source>
</evidence>
<dbReference type="SMART" id="SM00091">
    <property type="entry name" value="PAS"/>
    <property type="match status" value="1"/>
</dbReference>
<evidence type="ECO:0000256" key="11">
    <source>
        <dbReference type="ARBA" id="ARBA00023136"/>
    </source>
</evidence>
<keyword evidence="19" id="KW-1185">Reference proteome</keyword>
<dbReference type="SUPFAM" id="SSF158472">
    <property type="entry name" value="HAMP domain-like"/>
    <property type="match status" value="1"/>
</dbReference>
<keyword evidence="10" id="KW-0902">Two-component regulatory system</keyword>
<dbReference type="GO" id="GO:0016036">
    <property type="term" value="P:cellular response to phosphate starvation"/>
    <property type="evidence" value="ECO:0007669"/>
    <property type="project" value="TreeGrafter"/>
</dbReference>
<dbReference type="InterPro" id="IPR013656">
    <property type="entry name" value="PAS_4"/>
</dbReference>
<dbReference type="SUPFAM" id="SSF55874">
    <property type="entry name" value="ATPase domain of HSP90 chaperone/DNA topoisomerase II/histidine kinase"/>
    <property type="match status" value="1"/>
</dbReference>
<keyword evidence="6" id="KW-0808">Transferase</keyword>
<comment type="catalytic activity">
    <reaction evidence="1">
        <text>ATP + protein L-histidine = ADP + protein N-phospho-L-histidine.</text>
        <dbReference type="EC" id="2.7.13.3"/>
    </reaction>
</comment>
<dbReference type="SMART" id="SM00388">
    <property type="entry name" value="HisKA"/>
    <property type="match status" value="1"/>
</dbReference>
<dbReference type="Gene3D" id="3.30.450.20">
    <property type="entry name" value="PAS domain"/>
    <property type="match status" value="1"/>
</dbReference>
<dbReference type="EMBL" id="AP021875">
    <property type="protein sequence ID" value="BBO78441.1"/>
    <property type="molecule type" value="Genomic_DNA"/>
</dbReference>
<proteinExistence type="predicted"/>
<dbReference type="CDD" id="cd06225">
    <property type="entry name" value="HAMP"/>
    <property type="match status" value="1"/>
</dbReference>
<dbReference type="PANTHER" id="PTHR45453">
    <property type="entry name" value="PHOSPHATE REGULON SENSOR PROTEIN PHOR"/>
    <property type="match status" value="1"/>
</dbReference>
<feature type="domain" description="HAMP" evidence="17">
    <location>
        <begin position="192"/>
        <end position="244"/>
    </location>
</feature>
<keyword evidence="4" id="KW-1003">Cell membrane</keyword>
<accession>A0A5K7ZF68</accession>
<feature type="coiled-coil region" evidence="12">
    <location>
        <begin position="229"/>
        <end position="256"/>
    </location>
</feature>
<dbReference type="Pfam" id="PF02518">
    <property type="entry name" value="HATPase_c"/>
    <property type="match status" value="1"/>
</dbReference>
<dbReference type="Pfam" id="PF00672">
    <property type="entry name" value="HAMP"/>
    <property type="match status" value="1"/>
</dbReference>
<dbReference type="Gene3D" id="6.10.340.10">
    <property type="match status" value="1"/>
</dbReference>
<dbReference type="OrthoDB" id="9813151at2"/>
<dbReference type="GO" id="GO:0005886">
    <property type="term" value="C:plasma membrane"/>
    <property type="evidence" value="ECO:0007669"/>
    <property type="project" value="UniProtKB-SubCell"/>
</dbReference>
<dbReference type="Gene3D" id="1.10.287.130">
    <property type="match status" value="1"/>
</dbReference>
<dbReference type="InterPro" id="IPR003594">
    <property type="entry name" value="HATPase_dom"/>
</dbReference>
<dbReference type="GO" id="GO:0005524">
    <property type="term" value="F:ATP binding"/>
    <property type="evidence" value="ECO:0007669"/>
    <property type="project" value="UniProtKB-KW"/>
</dbReference>
<evidence type="ECO:0000256" key="1">
    <source>
        <dbReference type="ARBA" id="ARBA00000085"/>
    </source>
</evidence>
<name>A0A5K7ZF68_9BACT</name>
<keyword evidence="11 13" id="KW-0472">Membrane</keyword>
<feature type="domain" description="PAC" evidence="16">
    <location>
        <begin position="317"/>
        <end position="370"/>
    </location>
</feature>
<sequence length="591" mass="66764">MKNKKRLIYQLFPSYLIITLLSLFAVSWYMVSFTRQFYLDRTRVELQLNGRMLEKQTVRLIEPLNEAAIDRLCKEAAGDIDTRVTVILPDGRVVGDSEEMPAQMTSHLDREEVRQAFQGRVGVSIRHSDTLKMDMMYVALPLRADNKLVGVMRTSLPVTAIDERIGTLRTRIAIGALLVALLASAISWYVSRRISKPIEHMRDGARRFAQGELTHRLPLPDTYEFSGLAETLNRMAEQLQQRMEEVTSQRKNTEAVLSSMREGVIATDMEQRVISMNTAAASMFSTSVETFQGRSILEVIRNHDFREIMDRSLTNRESIESDILYYQNGRESTFSVHCTPLVDEMQKRMGGLVVISDVTQLRRLENMRRDFAASVSHEIKTPLTAIKGFVETLSTGDLDDSEEIRRFLEIIDKHVNRLAAIIDDLMQLSRIEQENEFQQIGLEPARIEDVLQAAIGFCGESIQNKAVDVRLSCEDDLSGTIDATLLEQAAVNLLDNAVKYSPENSTIRIEALTADNEIQIRFTDQGMGISKKHLPRLFERFYRVDKARSRKLGGTGLGLAIVKHIAQAHGGRVTVESELGQGSTFTLHLPV</sequence>
<keyword evidence="12" id="KW-0175">Coiled coil</keyword>
<evidence type="ECO:0000259" key="16">
    <source>
        <dbReference type="PROSITE" id="PS50113"/>
    </source>
</evidence>
<dbReference type="EC" id="2.7.13.3" evidence="3"/>
<dbReference type="CDD" id="cd00082">
    <property type="entry name" value="HisKA"/>
    <property type="match status" value="1"/>
</dbReference>
<dbReference type="PANTHER" id="PTHR45453:SF1">
    <property type="entry name" value="PHOSPHATE REGULON SENSOR PROTEIN PHOR"/>
    <property type="match status" value="1"/>
</dbReference>
<evidence type="ECO:0000313" key="18">
    <source>
        <dbReference type="EMBL" id="BBO78441.1"/>
    </source>
</evidence>
<dbReference type="InterPro" id="IPR036097">
    <property type="entry name" value="HisK_dim/P_sf"/>
</dbReference>
<dbReference type="Gene3D" id="3.30.565.10">
    <property type="entry name" value="Histidine kinase-like ATPase, C-terminal domain"/>
    <property type="match status" value="1"/>
</dbReference>
<dbReference type="GO" id="GO:0004721">
    <property type="term" value="F:phosphoprotein phosphatase activity"/>
    <property type="evidence" value="ECO:0007669"/>
    <property type="project" value="TreeGrafter"/>
</dbReference>
<evidence type="ECO:0000256" key="3">
    <source>
        <dbReference type="ARBA" id="ARBA00012438"/>
    </source>
</evidence>
<keyword evidence="13" id="KW-0812">Transmembrane</keyword>
<comment type="subcellular location">
    <subcellularLocation>
        <location evidence="2">Cell membrane</location>
    </subcellularLocation>
</comment>
<feature type="transmembrane region" description="Helical" evidence="13">
    <location>
        <begin position="12"/>
        <end position="31"/>
    </location>
</feature>
<keyword evidence="9" id="KW-0067">ATP-binding</keyword>
<evidence type="ECO:0000256" key="8">
    <source>
        <dbReference type="ARBA" id="ARBA00022777"/>
    </source>
</evidence>
<dbReference type="PROSITE" id="PS50112">
    <property type="entry name" value="PAS"/>
    <property type="match status" value="1"/>
</dbReference>
<dbReference type="Pfam" id="PF08448">
    <property type="entry name" value="PAS_4"/>
    <property type="match status" value="1"/>
</dbReference>
<evidence type="ECO:0000256" key="2">
    <source>
        <dbReference type="ARBA" id="ARBA00004236"/>
    </source>
</evidence>
<dbReference type="RefSeq" id="WP_155307074.1">
    <property type="nucleotide sequence ID" value="NZ_AP021875.1"/>
</dbReference>
<dbReference type="InterPro" id="IPR000700">
    <property type="entry name" value="PAS-assoc_C"/>
</dbReference>
<evidence type="ECO:0000259" key="14">
    <source>
        <dbReference type="PROSITE" id="PS50109"/>
    </source>
</evidence>
<evidence type="ECO:0000256" key="12">
    <source>
        <dbReference type="SAM" id="Coils"/>
    </source>
</evidence>
<organism evidence="18 19">
    <name type="scientific">Desulfosarcina widdelii</name>
    <dbReference type="NCBI Taxonomy" id="947919"/>
    <lineage>
        <taxon>Bacteria</taxon>
        <taxon>Pseudomonadati</taxon>
        <taxon>Thermodesulfobacteriota</taxon>
        <taxon>Desulfobacteria</taxon>
        <taxon>Desulfobacterales</taxon>
        <taxon>Desulfosarcinaceae</taxon>
        <taxon>Desulfosarcina</taxon>
    </lineage>
</organism>
<feature type="domain" description="PAS" evidence="15">
    <location>
        <begin position="249"/>
        <end position="322"/>
    </location>
</feature>
<dbReference type="PROSITE" id="PS50109">
    <property type="entry name" value="HIS_KIN"/>
    <property type="match status" value="1"/>
</dbReference>
<dbReference type="InterPro" id="IPR003660">
    <property type="entry name" value="HAMP_dom"/>
</dbReference>